<evidence type="ECO:0000256" key="10">
    <source>
        <dbReference type="ARBA" id="ARBA00023170"/>
    </source>
</evidence>
<dbReference type="STRING" id="646526.A0A1W0E5G9"/>
<keyword evidence="6" id="KW-0931">ER-Golgi transport</keyword>
<dbReference type="GO" id="GO:0015031">
    <property type="term" value="P:protein transport"/>
    <property type="evidence" value="ECO:0007669"/>
    <property type="project" value="UniProtKB-KW"/>
</dbReference>
<evidence type="ECO:0000256" key="4">
    <source>
        <dbReference type="ARBA" id="ARBA00022692"/>
    </source>
</evidence>
<keyword evidence="5 11" id="KW-0256">Endoplasmic reticulum</keyword>
<keyword evidence="13" id="KW-1185">Reference proteome</keyword>
<dbReference type="GO" id="GO:0016192">
    <property type="term" value="P:vesicle-mediated transport"/>
    <property type="evidence" value="ECO:0007669"/>
    <property type="project" value="UniProtKB-KW"/>
</dbReference>
<feature type="transmembrane region" description="Helical" evidence="11">
    <location>
        <begin position="165"/>
        <end position="185"/>
    </location>
</feature>
<evidence type="ECO:0000256" key="8">
    <source>
        <dbReference type="ARBA" id="ARBA00022989"/>
    </source>
</evidence>
<dbReference type="VEuPathDB" id="MicrosporidiaDB:EHP00_1822"/>
<feature type="transmembrane region" description="Helical" evidence="11">
    <location>
        <begin position="192"/>
        <end position="215"/>
    </location>
</feature>
<dbReference type="PROSITE" id="PS00952">
    <property type="entry name" value="ER_LUMEN_RECEPTOR_2"/>
    <property type="match status" value="1"/>
</dbReference>
<dbReference type="PRINTS" id="PR00660">
    <property type="entry name" value="ERLUMENR"/>
</dbReference>
<evidence type="ECO:0000256" key="11">
    <source>
        <dbReference type="RuleBase" id="RU000634"/>
    </source>
</evidence>
<accession>A0A1W0E5G9</accession>
<evidence type="ECO:0000256" key="3">
    <source>
        <dbReference type="ARBA" id="ARBA00022448"/>
    </source>
</evidence>
<organism evidence="12 13">
    <name type="scientific">Ecytonucleospora hepatopenaei</name>
    <dbReference type="NCBI Taxonomy" id="646526"/>
    <lineage>
        <taxon>Eukaryota</taxon>
        <taxon>Fungi</taxon>
        <taxon>Fungi incertae sedis</taxon>
        <taxon>Microsporidia</taxon>
        <taxon>Enterocytozoonidae</taxon>
        <taxon>Ecytonucleospora</taxon>
    </lineage>
</organism>
<comment type="subcellular location">
    <subcellularLocation>
        <location evidence="1 11">Endoplasmic reticulum membrane</location>
        <topology evidence="1 11">Multi-pass membrane protein</topology>
    </subcellularLocation>
</comment>
<name>A0A1W0E5G9_9MICR</name>
<keyword evidence="8 11" id="KW-1133">Transmembrane helix</keyword>
<proteinExistence type="inferred from homology"/>
<comment type="caution">
    <text evidence="11">Lacks conserved residue(s) required for the propagation of feature annotation.</text>
</comment>
<dbReference type="Proteomes" id="UP000192758">
    <property type="component" value="Unassembled WGS sequence"/>
</dbReference>
<feature type="transmembrane region" description="Helical" evidence="11">
    <location>
        <begin position="70"/>
        <end position="93"/>
    </location>
</feature>
<gene>
    <name evidence="12" type="primary">KdelR</name>
    <name evidence="12" type="ORF">EHP00_1822</name>
</gene>
<evidence type="ECO:0000256" key="7">
    <source>
        <dbReference type="ARBA" id="ARBA00022927"/>
    </source>
</evidence>
<comment type="caution">
    <text evidence="12">The sequence shown here is derived from an EMBL/GenBank/DDBJ whole genome shotgun (WGS) entry which is preliminary data.</text>
</comment>
<evidence type="ECO:0000256" key="6">
    <source>
        <dbReference type="ARBA" id="ARBA00022892"/>
    </source>
</evidence>
<dbReference type="GO" id="GO:0046923">
    <property type="term" value="F:ER retention sequence binding"/>
    <property type="evidence" value="ECO:0007669"/>
    <property type="project" value="InterPro"/>
</dbReference>
<comment type="similarity">
    <text evidence="2 11">Belongs to the ERD2 family.</text>
</comment>
<dbReference type="AlphaFoldDB" id="A0A1W0E5G9"/>
<dbReference type="Pfam" id="PF00810">
    <property type="entry name" value="ER_lumen_recept"/>
    <property type="match status" value="1"/>
</dbReference>
<keyword evidence="9 11" id="KW-0472">Membrane</keyword>
<keyword evidence="7 11" id="KW-0653">Protein transport</keyword>
<evidence type="ECO:0000313" key="12">
    <source>
        <dbReference type="EMBL" id="OQS54432.1"/>
    </source>
</evidence>
<sequence length="258" mass="30447">MNNTVLNIISSIFCNAAEYLLIAARVIMLRKVIKTRSVSGLSLKTNLLYLITYCLRYLHLRHWFRYSWRIIYANIIKSIFIGYQTVMVFFIFYKYNKTYNKRYDNFPITVLLAVGGIVGLLVTRASFWSYYEELCYNISLVLESVAILPQLVMTQETEDCESMTGHYIITLGLYRACYLIHFVILRMQRRGIDMFMIITALVQTGLYIDFFYVYYSYVFTNKESGINIERKVKEEKNKNEFGFGEMQGLNSMNYTKRV</sequence>
<dbReference type="GO" id="GO:0005789">
    <property type="term" value="C:endoplasmic reticulum membrane"/>
    <property type="evidence" value="ECO:0007669"/>
    <property type="project" value="UniProtKB-SubCell"/>
</dbReference>
<keyword evidence="3 11" id="KW-0813">Transport</keyword>
<dbReference type="PANTHER" id="PTHR10585">
    <property type="entry name" value="ER LUMEN PROTEIN RETAINING RECEPTOR"/>
    <property type="match status" value="1"/>
</dbReference>
<dbReference type="InterPro" id="IPR000133">
    <property type="entry name" value="ER_ret_rcpt"/>
</dbReference>
<dbReference type="EMBL" id="MNPJ01000020">
    <property type="protein sequence ID" value="OQS54432.1"/>
    <property type="molecule type" value="Genomic_DNA"/>
</dbReference>
<feature type="transmembrane region" description="Helical" evidence="11">
    <location>
        <begin position="6"/>
        <end position="27"/>
    </location>
</feature>
<evidence type="ECO:0000256" key="5">
    <source>
        <dbReference type="ARBA" id="ARBA00022824"/>
    </source>
</evidence>
<keyword evidence="10 11" id="KW-0675">Receptor</keyword>
<reference evidence="12 13" key="1">
    <citation type="journal article" date="2017" name="Environ. Microbiol.">
        <title>Decay of the glycolytic pathway and adaptation to intranuclear parasitism within Enterocytozoonidae microsporidia.</title>
        <authorList>
            <person name="Wiredu Boakye D."/>
            <person name="Jaroenlak P."/>
            <person name="Prachumwat A."/>
            <person name="Williams T.A."/>
            <person name="Bateman K.S."/>
            <person name="Itsathitphaisarn O."/>
            <person name="Sritunyalucksana K."/>
            <person name="Paszkiewicz K.H."/>
            <person name="Moore K.A."/>
            <person name="Stentiford G.D."/>
            <person name="Williams B.A."/>
        </authorList>
    </citation>
    <scope>NUCLEOTIDE SEQUENCE [LARGE SCALE GENOMIC DNA]</scope>
    <source>
        <strain evidence="12 13">TH1</strain>
    </source>
</reference>
<keyword evidence="4 11" id="KW-0812">Transmembrane</keyword>
<evidence type="ECO:0000256" key="9">
    <source>
        <dbReference type="ARBA" id="ARBA00023136"/>
    </source>
</evidence>
<evidence type="ECO:0000256" key="1">
    <source>
        <dbReference type="ARBA" id="ARBA00004477"/>
    </source>
</evidence>
<evidence type="ECO:0000256" key="2">
    <source>
        <dbReference type="ARBA" id="ARBA00010120"/>
    </source>
</evidence>
<protein>
    <recommendedName>
        <fullName evidence="11">ER lumen protein-retaining receptor</fullName>
    </recommendedName>
</protein>
<feature type="transmembrane region" description="Helical" evidence="11">
    <location>
        <begin position="105"/>
        <end position="122"/>
    </location>
</feature>
<evidence type="ECO:0000313" key="13">
    <source>
        <dbReference type="Proteomes" id="UP000192758"/>
    </source>
</evidence>
<dbReference type="GO" id="GO:0006621">
    <property type="term" value="P:protein retention in ER lumen"/>
    <property type="evidence" value="ECO:0007669"/>
    <property type="project" value="InterPro"/>
</dbReference>
<dbReference type="OrthoDB" id="7694678at2759"/>